<dbReference type="Pfam" id="PF07963">
    <property type="entry name" value="N_methyl"/>
    <property type="match status" value="1"/>
</dbReference>
<dbReference type="PROSITE" id="PS00409">
    <property type="entry name" value="PROKAR_NTER_METHYL"/>
    <property type="match status" value="1"/>
</dbReference>
<accession>A0A917Q0R0</accession>
<protein>
    <recommendedName>
        <fullName evidence="4">Prepilin-type N-terminal cleavage/methylation domain-containing protein</fullName>
    </recommendedName>
</protein>
<dbReference type="NCBIfam" id="TIGR02532">
    <property type="entry name" value="IV_pilin_GFxxxE"/>
    <property type="match status" value="1"/>
</dbReference>
<reference evidence="2" key="2">
    <citation type="submission" date="2020-09" db="EMBL/GenBank/DDBJ databases">
        <authorList>
            <person name="Sun Q."/>
            <person name="Ohkuma M."/>
        </authorList>
    </citation>
    <scope>NUCLEOTIDE SEQUENCE</scope>
    <source>
        <strain evidence="2">JCM 30078</strain>
    </source>
</reference>
<keyword evidence="1" id="KW-0472">Membrane</keyword>
<keyword evidence="3" id="KW-1185">Reference proteome</keyword>
<evidence type="ECO:0000313" key="2">
    <source>
        <dbReference type="EMBL" id="GGK04298.1"/>
    </source>
</evidence>
<evidence type="ECO:0008006" key="4">
    <source>
        <dbReference type="Google" id="ProtNLM"/>
    </source>
</evidence>
<sequence>MNARRPTRGPQRGMTLIELVLTIVIVSIAAVALYTAMASITARSADPMLRQQSLMIADAYLEEIGLAAFMPIANPACTPIRSCYNDARDYNGVWEAPTDANGALINGLSDYRVAVSVTGPTALSGVPMLVIGVTVTDPAGQLLALTGYRACYGETDAAGASVCP</sequence>
<name>A0A917Q0R0_9PSED</name>
<comment type="caution">
    <text evidence="2">The sequence shown here is derived from an EMBL/GenBank/DDBJ whole genome shotgun (WGS) entry which is preliminary data.</text>
</comment>
<dbReference type="AlphaFoldDB" id="A0A917Q0R0"/>
<keyword evidence="1" id="KW-0812">Transmembrane</keyword>
<dbReference type="EMBL" id="BMPO01000008">
    <property type="protein sequence ID" value="GGK04298.1"/>
    <property type="molecule type" value="Genomic_DNA"/>
</dbReference>
<organism evidence="2 3">
    <name type="scientific">Pseudomonas matsuisoli</name>
    <dbReference type="NCBI Taxonomy" id="1515666"/>
    <lineage>
        <taxon>Bacteria</taxon>
        <taxon>Pseudomonadati</taxon>
        <taxon>Pseudomonadota</taxon>
        <taxon>Gammaproteobacteria</taxon>
        <taxon>Pseudomonadales</taxon>
        <taxon>Pseudomonadaceae</taxon>
        <taxon>Pseudomonas</taxon>
    </lineage>
</organism>
<gene>
    <name evidence="2" type="ORF">GCM10009304_32880</name>
</gene>
<dbReference type="InterPro" id="IPR012902">
    <property type="entry name" value="N_methyl_site"/>
</dbReference>
<evidence type="ECO:0000256" key="1">
    <source>
        <dbReference type="SAM" id="Phobius"/>
    </source>
</evidence>
<proteinExistence type="predicted"/>
<evidence type="ECO:0000313" key="3">
    <source>
        <dbReference type="Proteomes" id="UP000635983"/>
    </source>
</evidence>
<dbReference type="Proteomes" id="UP000635983">
    <property type="component" value="Unassembled WGS sequence"/>
</dbReference>
<reference evidence="2" key="1">
    <citation type="journal article" date="2014" name="Int. J. Syst. Evol. Microbiol.">
        <title>Complete genome sequence of Corynebacterium casei LMG S-19264T (=DSM 44701T), isolated from a smear-ripened cheese.</title>
        <authorList>
            <consortium name="US DOE Joint Genome Institute (JGI-PGF)"/>
            <person name="Walter F."/>
            <person name="Albersmeier A."/>
            <person name="Kalinowski J."/>
            <person name="Ruckert C."/>
        </authorList>
    </citation>
    <scope>NUCLEOTIDE SEQUENCE</scope>
    <source>
        <strain evidence="2">JCM 30078</strain>
    </source>
</reference>
<keyword evidence="1" id="KW-1133">Transmembrane helix</keyword>
<feature type="transmembrane region" description="Helical" evidence="1">
    <location>
        <begin position="20"/>
        <end position="42"/>
    </location>
</feature>